<name>A0ABW8UES9_9LACO</name>
<dbReference type="Proteomes" id="UP001625389">
    <property type="component" value="Unassembled WGS sequence"/>
</dbReference>
<organism evidence="1 2">
    <name type="scientific">Loigolactobacillus zhaoyuanensis</name>
    <dbReference type="NCBI Taxonomy" id="2486017"/>
    <lineage>
        <taxon>Bacteria</taxon>
        <taxon>Bacillati</taxon>
        <taxon>Bacillota</taxon>
        <taxon>Bacilli</taxon>
        <taxon>Lactobacillales</taxon>
        <taxon>Lactobacillaceae</taxon>
        <taxon>Loigolactobacillus</taxon>
    </lineage>
</organism>
<evidence type="ECO:0000313" key="1">
    <source>
        <dbReference type="EMBL" id="MFL2030292.1"/>
    </source>
</evidence>
<sequence>MQITVTNETDLRELINKDDPEAKSALLFFLIPVDKASISRVGFNQASVPTPNKTTLKVEYQGKYVTGYYIAQVTENQYELLVNNLKKLRNYTFIQTFKLTAPLAINTDNDLIDND</sequence>
<comment type="caution">
    <text evidence="1">The sequence shown here is derived from an EMBL/GenBank/DDBJ whole genome shotgun (WGS) entry which is preliminary data.</text>
</comment>
<gene>
    <name evidence="1" type="ORF">ACEN34_11810</name>
</gene>
<dbReference type="RefSeq" id="WP_407137736.1">
    <property type="nucleotide sequence ID" value="NZ_JBGQPK010000079.1"/>
</dbReference>
<keyword evidence="2" id="KW-1185">Reference proteome</keyword>
<reference evidence="1 2" key="1">
    <citation type="submission" date="2024-08" db="EMBL/GenBank/DDBJ databases">
        <authorList>
            <person name="Arias E."/>
        </authorList>
    </citation>
    <scope>NUCLEOTIDE SEQUENCE [LARGE SCALE GENOMIC DNA]</scope>
    <source>
        <strain evidence="1 2">FAM 25317</strain>
    </source>
</reference>
<dbReference type="EMBL" id="JBGQPK010000079">
    <property type="protein sequence ID" value="MFL2030292.1"/>
    <property type="molecule type" value="Genomic_DNA"/>
</dbReference>
<accession>A0ABW8UES9</accession>
<proteinExistence type="predicted"/>
<protein>
    <submittedName>
        <fullName evidence="1">Uncharacterized protein</fullName>
    </submittedName>
</protein>
<evidence type="ECO:0000313" key="2">
    <source>
        <dbReference type="Proteomes" id="UP001625389"/>
    </source>
</evidence>